<reference evidence="4" key="1">
    <citation type="submission" date="2020-02" db="EMBL/GenBank/DDBJ databases">
        <authorList>
            <person name="Chen W.-M."/>
        </authorList>
    </citation>
    <scope>NUCLEOTIDE SEQUENCE</scope>
    <source>
        <strain evidence="4">NBD-18</strain>
    </source>
</reference>
<dbReference type="PROSITE" id="PS51737">
    <property type="entry name" value="RECOMBINASE_DNA_BIND"/>
    <property type="match status" value="1"/>
</dbReference>
<keyword evidence="1" id="KW-0175">Coiled coil</keyword>
<evidence type="ECO:0000313" key="4">
    <source>
        <dbReference type="EMBL" id="NDY82327.1"/>
    </source>
</evidence>
<dbReference type="Pfam" id="PF00239">
    <property type="entry name" value="Resolvase"/>
    <property type="match status" value="1"/>
</dbReference>
<dbReference type="InterPro" id="IPR006119">
    <property type="entry name" value="Resolv_N"/>
</dbReference>
<dbReference type="PANTHER" id="PTHR30461:SF23">
    <property type="entry name" value="DNA RECOMBINASE-RELATED"/>
    <property type="match status" value="1"/>
</dbReference>
<dbReference type="Gene3D" id="3.90.1750.20">
    <property type="entry name" value="Putative Large Serine Recombinase, Chain B, Domain 2"/>
    <property type="match status" value="1"/>
</dbReference>
<dbReference type="PROSITE" id="PS51736">
    <property type="entry name" value="RECOMBINASES_3"/>
    <property type="match status" value="1"/>
</dbReference>
<proteinExistence type="predicted"/>
<dbReference type="SMART" id="SM00857">
    <property type="entry name" value="Resolvase"/>
    <property type="match status" value="1"/>
</dbReference>
<dbReference type="PANTHER" id="PTHR30461">
    <property type="entry name" value="DNA-INVERTASE FROM LAMBDOID PROPHAGE"/>
    <property type="match status" value="1"/>
</dbReference>
<sequence length="558" mass="64327">MAKSKAKSPENTLHIYTRVSTVTQADKGTSLDSQQQLGLKKAKELKFDHEIWNEGGKSSHHDDIQGRPKLYELFQAIKAGDVKHIWVYDQSRLSRNDQVASILRYEFNKQGVTLYTKDGKFDLSSPSDKLLKQMLDAVAEFENSVRAERSRIGKLMKVKAGFWHGGPPPFGYDLIHGKLVEKKDESKWVKLIFKQALKGVPVAQIKRELDSNGVLARRGGLWTLGSIESLMTNTHYLGRYVFTDSVSGESVEVKCPVIVDEVTWNSINLARKRKASRKDQQNATVKNFYLLRDFMVCGHCGRKMAGRIKPSKSEYMYYCPNKERVWAKDGESKTHYQRGTGCGFDRAMNIQITDKLVFDTVVQLHKDSSILKEEVRKRIFAEKGIKQISSEAEMKGYEKQHRILQRELSNLQESIGHLEANRILKRMDDKAFKSAMDRLNEQADLYKTDITNLRLKLRGETEKKEWVDWVGMFGEEIKEKAKLTDEQRQLYLQGLIEKIECRFLPKTRDHELEIHFKHPIVGDKLKWNDPKVKAKGYKLLEGSKTTQIRVEKRDGRGK</sequence>
<feature type="coiled-coil region" evidence="1">
    <location>
        <begin position="394"/>
        <end position="456"/>
    </location>
</feature>
<evidence type="ECO:0000259" key="3">
    <source>
        <dbReference type="PROSITE" id="PS51737"/>
    </source>
</evidence>
<dbReference type="SUPFAM" id="SSF53041">
    <property type="entry name" value="Resolvase-like"/>
    <property type="match status" value="1"/>
</dbReference>
<dbReference type="InterPro" id="IPR050639">
    <property type="entry name" value="SSR_resolvase"/>
</dbReference>
<comment type="caution">
    <text evidence="4">The sequence shown here is derived from an EMBL/GenBank/DDBJ whole genome shotgun (WGS) entry which is preliminary data.</text>
</comment>
<dbReference type="InterPro" id="IPR036162">
    <property type="entry name" value="Resolvase-like_N_sf"/>
</dbReference>
<dbReference type="InterPro" id="IPR011109">
    <property type="entry name" value="DNA_bind_recombinase_dom"/>
</dbReference>
<feature type="domain" description="Resolvase/invertase-type recombinase catalytic" evidence="2">
    <location>
        <begin position="12"/>
        <end position="161"/>
    </location>
</feature>
<dbReference type="Pfam" id="PF07508">
    <property type="entry name" value="Recombinase"/>
    <property type="match status" value="1"/>
</dbReference>
<dbReference type="InterPro" id="IPR038109">
    <property type="entry name" value="DNA_bind_recomb_sf"/>
</dbReference>
<protein>
    <submittedName>
        <fullName evidence="4">Recombinase family protein</fullName>
    </submittedName>
</protein>
<gene>
    <name evidence="4" type="ORF">G3I67_03680</name>
</gene>
<dbReference type="Gene3D" id="3.40.50.1390">
    <property type="entry name" value="Resolvase, N-terminal catalytic domain"/>
    <property type="match status" value="1"/>
</dbReference>
<evidence type="ECO:0000256" key="1">
    <source>
        <dbReference type="SAM" id="Coils"/>
    </source>
</evidence>
<name>A0A6B2QZZ5_9BURK</name>
<evidence type="ECO:0000259" key="2">
    <source>
        <dbReference type="PROSITE" id="PS51736"/>
    </source>
</evidence>
<dbReference type="GO" id="GO:0003677">
    <property type="term" value="F:DNA binding"/>
    <property type="evidence" value="ECO:0007669"/>
    <property type="project" value="InterPro"/>
</dbReference>
<accession>A0A6B2QZZ5</accession>
<dbReference type="CDD" id="cd00338">
    <property type="entry name" value="Ser_Recombinase"/>
    <property type="match status" value="1"/>
</dbReference>
<dbReference type="RefSeq" id="WP_163651634.1">
    <property type="nucleotide sequence ID" value="NZ_JAAGRN010000002.1"/>
</dbReference>
<dbReference type="EMBL" id="JAAGRN010000002">
    <property type="protein sequence ID" value="NDY82327.1"/>
    <property type="molecule type" value="Genomic_DNA"/>
</dbReference>
<organism evidence="4">
    <name type="scientific">Sheuella amnicola</name>
    <dbReference type="NCBI Taxonomy" id="2707330"/>
    <lineage>
        <taxon>Bacteria</taxon>
        <taxon>Pseudomonadati</taxon>
        <taxon>Pseudomonadota</taxon>
        <taxon>Betaproteobacteria</taxon>
        <taxon>Burkholderiales</taxon>
        <taxon>Alcaligenaceae</taxon>
        <taxon>Sheuella</taxon>
    </lineage>
</organism>
<feature type="domain" description="Recombinase" evidence="3">
    <location>
        <begin position="169"/>
        <end position="278"/>
    </location>
</feature>
<dbReference type="GO" id="GO:0000150">
    <property type="term" value="F:DNA strand exchange activity"/>
    <property type="evidence" value="ECO:0007669"/>
    <property type="project" value="InterPro"/>
</dbReference>
<dbReference type="AlphaFoldDB" id="A0A6B2QZZ5"/>